<feature type="domain" description="Inositol polyphosphate-related phosphatase" evidence="3">
    <location>
        <begin position="10"/>
        <end position="367"/>
    </location>
</feature>
<keyword evidence="1" id="KW-0175">Coiled coil</keyword>
<evidence type="ECO:0000313" key="5">
    <source>
        <dbReference type="Proteomes" id="UP000838748"/>
    </source>
</evidence>
<evidence type="ECO:0000256" key="1">
    <source>
        <dbReference type="SAM" id="Coils"/>
    </source>
</evidence>
<dbReference type="RefSeq" id="WP_237360912.1">
    <property type="nucleotide sequence ID" value="NZ_CAKLDM010000002.1"/>
</dbReference>
<dbReference type="InterPro" id="IPR000300">
    <property type="entry name" value="IPPc"/>
</dbReference>
<evidence type="ECO:0000259" key="3">
    <source>
        <dbReference type="Pfam" id="PF22669"/>
    </source>
</evidence>
<reference evidence="4" key="1">
    <citation type="submission" date="2021-11" db="EMBL/GenBank/DDBJ databases">
        <authorList>
            <person name="Rodrigo-Torres L."/>
            <person name="Arahal R. D."/>
            <person name="Lucena T."/>
        </authorList>
    </citation>
    <scope>NUCLEOTIDE SEQUENCE</scope>
    <source>
        <strain evidence="4">CECT 7928</strain>
    </source>
</reference>
<proteinExistence type="predicted"/>
<sequence>MPSIRCVAFTWNTANQNVPKEAPIQMASYIKSKRPHLVIVNLQETVRTWGGEFVSERIAKRLDYNIYTEDKNGNRRKEKLSYLPLMQDQMGVITKCSKKNFVNDVSGYTHLAIYVRSDLCQIKGSIGARNGYKLDRVSKKHRINIIAKGVVRDGSLFKKRATRNKGGLYACLEVFGHPLVVVGAHLDSNHEDNRLREVNELCRAAENEASKYIQKHRTKFRSWDDNNQRIPSLIFMGDLNERLVPTPMSSLKNTLNNRNGLPDSFFINNYDPISRNEVPHFRDQGVTFESTEYMTYEERFDEKDEKKGKGRSGEVMFKPKRNGKPDAGALDNIGFRDDERRFNSLDIQVHELLTVKGDKISDHRGVTRDFEFSINH</sequence>
<name>A0ABM9A2R0_9VIBR</name>
<gene>
    <name evidence="4" type="ORF">VMF7928_01562</name>
</gene>
<protein>
    <recommendedName>
        <fullName evidence="3">Inositol polyphosphate-related phosphatase domain-containing protein</fullName>
    </recommendedName>
</protein>
<keyword evidence="5" id="KW-1185">Reference proteome</keyword>
<feature type="region of interest" description="Disordered" evidence="2">
    <location>
        <begin position="304"/>
        <end position="326"/>
    </location>
</feature>
<evidence type="ECO:0000313" key="4">
    <source>
        <dbReference type="EMBL" id="CAH0538642.1"/>
    </source>
</evidence>
<dbReference type="SUPFAM" id="SSF56219">
    <property type="entry name" value="DNase I-like"/>
    <property type="match status" value="1"/>
</dbReference>
<dbReference type="Gene3D" id="3.60.10.10">
    <property type="entry name" value="Endonuclease/exonuclease/phosphatase"/>
    <property type="match status" value="1"/>
</dbReference>
<comment type="caution">
    <text evidence="4">The sequence shown here is derived from an EMBL/GenBank/DDBJ whole genome shotgun (WGS) entry which is preliminary data.</text>
</comment>
<evidence type="ECO:0000256" key="2">
    <source>
        <dbReference type="SAM" id="MobiDB-lite"/>
    </source>
</evidence>
<accession>A0ABM9A2R0</accession>
<dbReference type="InterPro" id="IPR036691">
    <property type="entry name" value="Endo/exonu/phosph_ase_sf"/>
</dbReference>
<organism evidence="4 5">
    <name type="scientific">Vibrio marisflavi CECT 7928</name>
    <dbReference type="NCBI Taxonomy" id="634439"/>
    <lineage>
        <taxon>Bacteria</taxon>
        <taxon>Pseudomonadati</taxon>
        <taxon>Pseudomonadota</taxon>
        <taxon>Gammaproteobacteria</taxon>
        <taxon>Vibrionales</taxon>
        <taxon>Vibrionaceae</taxon>
        <taxon>Vibrio</taxon>
    </lineage>
</organism>
<dbReference type="Proteomes" id="UP000838748">
    <property type="component" value="Unassembled WGS sequence"/>
</dbReference>
<dbReference type="EMBL" id="CAKLDM010000002">
    <property type="protein sequence ID" value="CAH0538642.1"/>
    <property type="molecule type" value="Genomic_DNA"/>
</dbReference>
<feature type="coiled-coil region" evidence="1">
    <location>
        <begin position="188"/>
        <end position="215"/>
    </location>
</feature>
<dbReference type="Pfam" id="PF22669">
    <property type="entry name" value="Exo_endo_phos2"/>
    <property type="match status" value="1"/>
</dbReference>